<feature type="region of interest" description="Disordered" evidence="2">
    <location>
        <begin position="288"/>
        <end position="307"/>
    </location>
</feature>
<dbReference type="PANTHER" id="PTHR44103">
    <property type="entry name" value="PROPROTEIN CONVERTASE P"/>
    <property type="match status" value="1"/>
</dbReference>
<dbReference type="InterPro" id="IPR013517">
    <property type="entry name" value="FG-GAP"/>
</dbReference>
<keyword evidence="5" id="KW-1185">Reference proteome</keyword>
<evidence type="ECO:0000313" key="4">
    <source>
        <dbReference type="EMBL" id="VEP14524.1"/>
    </source>
</evidence>
<dbReference type="PANTHER" id="PTHR44103:SF1">
    <property type="entry name" value="PROPROTEIN CONVERTASE P"/>
    <property type="match status" value="1"/>
</dbReference>
<dbReference type="EMBL" id="CAACVJ010000190">
    <property type="protein sequence ID" value="VEP14524.1"/>
    <property type="molecule type" value="Genomic_DNA"/>
</dbReference>
<dbReference type="RefSeq" id="WP_144864997.1">
    <property type="nucleotide sequence ID" value="NZ_LR213787.1"/>
</dbReference>
<dbReference type="SUPFAM" id="SSF69318">
    <property type="entry name" value="Integrin alpha N-terminal domain"/>
    <property type="match status" value="1"/>
</dbReference>
<dbReference type="AlphaFoldDB" id="A0A563VT14"/>
<sequence length="456" mass="50382">MLENKDISQTPFAEVSTGRLSFPAPHFIEIDGQSVLLITGRSEVPLLVGDQFITVFSGEIEYYPLVEGEYVEAELEESPLQDIENGRRIVDFTVADFNNDDIDDIINSINLTESDRDPLGSGTIEYYQLNSNGLYQPLAPSPFTNLNQEDAGQLQTALDVNGDGLLDLVFATVEGDSSTIYLNNGDTFELSTAEVNLPEGIDLSNPRVIYSVDGDNDGDPDLVVKQEDNSLAFFRYQDGQYTAVAESENPFAGVNVVETNQLAFSDTDGDTDIDLLAIEDNGNISYYENSLEENDNPPTEDDDPNTDSLLDTSINRFQNMDIPGTYLYAGESESEAIREDFPDFTEEGLAFKVAVESGEDLIPLYRFQSNTTPGTYLYAGESERININDNFTEEFTEEGLAFYVYGAGTGQGNTFYRFQNENKPGTYLFAGEAERESILADFPNFIEEGAAFEVGV</sequence>
<protein>
    <recommendedName>
        <fullName evidence="3">DUF5648 domain-containing protein</fullName>
    </recommendedName>
</protein>
<dbReference type="OrthoDB" id="9807797at2"/>
<feature type="domain" description="DUF5648" evidence="3">
    <location>
        <begin position="341"/>
        <end position="453"/>
    </location>
</feature>
<dbReference type="Proteomes" id="UP000320055">
    <property type="component" value="Unassembled WGS sequence"/>
</dbReference>
<gene>
    <name evidence="4" type="ORF">H1P_270017</name>
</gene>
<evidence type="ECO:0000259" key="3">
    <source>
        <dbReference type="Pfam" id="PF18885"/>
    </source>
</evidence>
<evidence type="ECO:0000256" key="2">
    <source>
        <dbReference type="SAM" id="MobiDB-lite"/>
    </source>
</evidence>
<evidence type="ECO:0000256" key="1">
    <source>
        <dbReference type="ARBA" id="ARBA00022729"/>
    </source>
</evidence>
<keyword evidence="1" id="KW-0732">Signal</keyword>
<dbReference type="Gene3D" id="2.130.10.130">
    <property type="entry name" value="Integrin alpha, N-terminal"/>
    <property type="match status" value="1"/>
</dbReference>
<proteinExistence type="predicted"/>
<organism evidence="4 5">
    <name type="scientific">Hyella patelloides LEGE 07179</name>
    <dbReference type="NCBI Taxonomy" id="945734"/>
    <lineage>
        <taxon>Bacteria</taxon>
        <taxon>Bacillati</taxon>
        <taxon>Cyanobacteriota</taxon>
        <taxon>Cyanophyceae</taxon>
        <taxon>Pleurocapsales</taxon>
        <taxon>Hyellaceae</taxon>
        <taxon>Hyella</taxon>
    </lineage>
</organism>
<dbReference type="InterPro" id="IPR043708">
    <property type="entry name" value="DUF5648"/>
</dbReference>
<accession>A0A563VT14</accession>
<reference evidence="4 5" key="1">
    <citation type="submission" date="2019-01" db="EMBL/GenBank/DDBJ databases">
        <authorList>
            <person name="Brito A."/>
        </authorList>
    </citation>
    <scope>NUCLEOTIDE SEQUENCE [LARGE SCALE GENOMIC DNA]</scope>
    <source>
        <strain evidence="4">1</strain>
    </source>
</reference>
<dbReference type="Pfam" id="PF13517">
    <property type="entry name" value="FG-GAP_3"/>
    <property type="match status" value="1"/>
</dbReference>
<dbReference type="InterPro" id="IPR028994">
    <property type="entry name" value="Integrin_alpha_N"/>
</dbReference>
<name>A0A563VT14_9CYAN</name>
<feature type="compositionally biased region" description="Acidic residues" evidence="2">
    <location>
        <begin position="290"/>
        <end position="305"/>
    </location>
</feature>
<evidence type="ECO:0000313" key="5">
    <source>
        <dbReference type="Proteomes" id="UP000320055"/>
    </source>
</evidence>
<dbReference type="Pfam" id="PF18885">
    <property type="entry name" value="DUF5648"/>
    <property type="match status" value="1"/>
</dbReference>